<reference evidence="1" key="1">
    <citation type="submission" date="2022-10" db="EMBL/GenBank/DDBJ databases">
        <authorList>
            <person name="Yu W.X."/>
        </authorList>
    </citation>
    <scope>NUCLEOTIDE SEQUENCE</scope>
    <source>
        <strain evidence="1">AAT</strain>
    </source>
</reference>
<gene>
    <name evidence="1" type="ORF">OM075_17200</name>
</gene>
<evidence type="ECO:0000313" key="1">
    <source>
        <dbReference type="EMBL" id="MCW3788211.1"/>
    </source>
</evidence>
<dbReference type="AlphaFoldDB" id="A0AAE3M730"/>
<protein>
    <submittedName>
        <fullName evidence="1">ATPase</fullName>
    </submittedName>
</protein>
<dbReference type="RefSeq" id="WP_301191772.1">
    <property type="nucleotide sequence ID" value="NZ_JAPDPJ010000046.1"/>
</dbReference>
<keyword evidence="2" id="KW-1185">Reference proteome</keyword>
<dbReference type="InterPro" id="IPR027417">
    <property type="entry name" value="P-loop_NTPase"/>
</dbReference>
<dbReference type="Gene3D" id="3.40.50.300">
    <property type="entry name" value="P-loop containing nucleotide triphosphate hydrolases"/>
    <property type="match status" value="1"/>
</dbReference>
<accession>A0AAE3M730</accession>
<proteinExistence type="predicted"/>
<name>A0AAE3M730_9BACT</name>
<comment type="caution">
    <text evidence="1">The sequence shown here is derived from an EMBL/GenBank/DDBJ whole genome shotgun (WGS) entry which is preliminary data.</text>
</comment>
<sequence>MFYTISNNQIIYNYQKSLDFISQKGKEIYGTGFKLLSEDMPLIRKLFVYMIQDTNLTRQEGLDPRKGIMLCGPIGAGKTSLIHLMRLILPEPRSYMIKSCRDISFEFHKDGYDVIHRYSKKSFEIKPGAKIPKTICFDDLGAEENLKHFGNECNALSEILLSRYDLFISDGLLTHMTTNLNASEIEKQYGARVRSRLREMMNVLSFPDDAADKRK</sequence>
<organism evidence="1 2">
    <name type="scientific">Plebeiibacterium sediminum</name>
    <dbReference type="NCBI Taxonomy" id="2992112"/>
    <lineage>
        <taxon>Bacteria</taxon>
        <taxon>Pseudomonadati</taxon>
        <taxon>Bacteroidota</taxon>
        <taxon>Bacteroidia</taxon>
        <taxon>Marinilabiliales</taxon>
        <taxon>Marinilabiliaceae</taxon>
        <taxon>Plebeiibacterium</taxon>
    </lineage>
</organism>
<dbReference type="SUPFAM" id="SSF52540">
    <property type="entry name" value="P-loop containing nucleoside triphosphate hydrolases"/>
    <property type="match status" value="1"/>
</dbReference>
<evidence type="ECO:0000313" key="2">
    <source>
        <dbReference type="Proteomes" id="UP001209229"/>
    </source>
</evidence>
<dbReference type="Proteomes" id="UP001209229">
    <property type="component" value="Unassembled WGS sequence"/>
</dbReference>
<dbReference type="EMBL" id="JAPDPJ010000046">
    <property type="protein sequence ID" value="MCW3788211.1"/>
    <property type="molecule type" value="Genomic_DNA"/>
</dbReference>